<dbReference type="Gene3D" id="3.40.30.10">
    <property type="entry name" value="Glutaredoxin"/>
    <property type="match status" value="1"/>
</dbReference>
<dbReference type="OrthoDB" id="5343542at2"/>
<dbReference type="Pfam" id="PF08534">
    <property type="entry name" value="Redoxin"/>
    <property type="match status" value="1"/>
</dbReference>
<sequence>MESNIKYKDESLELCEDFIDVGYMAENIEVVDASGETMEIKRSHPDKSMTLLASFPHDKDEFLDEILKLDELLSNIQVPLNCYYIFDKDYKMQTVLKNRLKKFTVVLDAEDEFGNMYGTKLVSGSLEDKLTKSLFLISKDGAIFYLDMPNDLTKPFDLERLRVELNKAYASYTGVGCHG</sequence>
<dbReference type="Proteomes" id="UP000326944">
    <property type="component" value="Chromosome"/>
</dbReference>
<accession>A0A5P8NZE4</accession>
<dbReference type="GO" id="GO:0016491">
    <property type="term" value="F:oxidoreductase activity"/>
    <property type="evidence" value="ECO:0007669"/>
    <property type="project" value="InterPro"/>
</dbReference>
<dbReference type="InterPro" id="IPR013740">
    <property type="entry name" value="Redoxin"/>
</dbReference>
<keyword evidence="3" id="KW-1185">Reference proteome</keyword>
<evidence type="ECO:0000313" key="3">
    <source>
        <dbReference type="Proteomes" id="UP000326944"/>
    </source>
</evidence>
<dbReference type="AlphaFoldDB" id="A0A5P8NZE4"/>
<feature type="domain" description="Redoxin" evidence="1">
    <location>
        <begin position="83"/>
        <end position="152"/>
    </location>
</feature>
<reference evidence="2 3" key="1">
    <citation type="submission" date="2019-09" db="EMBL/GenBank/DDBJ databases">
        <title>Sulfurimonas gotlandica sp. nov., a chemoautotrophic and psychrotolerant epsilonproteobacterium isolated from a pelagic redoxcline, and an emended description of the genus Sulfurimonas.</title>
        <authorList>
            <person name="Wang S."/>
            <person name="Jiang L."/>
            <person name="Shao S."/>
        </authorList>
    </citation>
    <scope>NUCLEOTIDE SEQUENCE [LARGE SCALE GENOMIC DNA]</scope>
    <source>
        <strain evidence="2 3">GYSZ_1</strain>
    </source>
</reference>
<proteinExistence type="predicted"/>
<dbReference type="KEGG" id="sulg:FJR48_03450"/>
<organism evidence="2 3">
    <name type="scientific">Sulfurimonas lithotrophica</name>
    <dbReference type="NCBI Taxonomy" id="2590022"/>
    <lineage>
        <taxon>Bacteria</taxon>
        <taxon>Pseudomonadati</taxon>
        <taxon>Campylobacterota</taxon>
        <taxon>Epsilonproteobacteria</taxon>
        <taxon>Campylobacterales</taxon>
        <taxon>Sulfurimonadaceae</taxon>
        <taxon>Sulfurimonas</taxon>
    </lineage>
</organism>
<evidence type="ECO:0000259" key="1">
    <source>
        <dbReference type="Pfam" id="PF08534"/>
    </source>
</evidence>
<evidence type="ECO:0000313" key="2">
    <source>
        <dbReference type="EMBL" id="QFR48825.1"/>
    </source>
</evidence>
<dbReference type="RefSeq" id="WP_152306768.1">
    <property type="nucleotide sequence ID" value="NZ_CP043617.1"/>
</dbReference>
<gene>
    <name evidence="2" type="ORF">FJR48_03450</name>
</gene>
<dbReference type="EMBL" id="CP043617">
    <property type="protein sequence ID" value="QFR48825.1"/>
    <property type="molecule type" value="Genomic_DNA"/>
</dbReference>
<name>A0A5P8NZE4_9BACT</name>
<protein>
    <submittedName>
        <fullName evidence="2">Redoxin family protein</fullName>
    </submittedName>
</protein>